<dbReference type="InterPro" id="IPR016032">
    <property type="entry name" value="Sig_transdc_resp-reg_C-effctor"/>
</dbReference>
<dbReference type="SUPFAM" id="SSF46894">
    <property type="entry name" value="C-terminal effector domain of the bipartite response regulators"/>
    <property type="match status" value="1"/>
</dbReference>
<dbReference type="Pfam" id="PF00196">
    <property type="entry name" value="GerE"/>
    <property type="match status" value="1"/>
</dbReference>
<evidence type="ECO:0000256" key="1">
    <source>
        <dbReference type="ARBA" id="ARBA00023015"/>
    </source>
</evidence>
<dbReference type="PRINTS" id="PR00038">
    <property type="entry name" value="HTHLUXR"/>
</dbReference>
<evidence type="ECO:0000313" key="5">
    <source>
        <dbReference type="EMBL" id="RAK34407.1"/>
    </source>
</evidence>
<dbReference type="PANTHER" id="PTHR44688:SF16">
    <property type="entry name" value="DNA-BINDING TRANSCRIPTIONAL ACTIVATOR DEVR_DOSR"/>
    <property type="match status" value="1"/>
</dbReference>
<reference evidence="5 6" key="1">
    <citation type="submission" date="2018-06" db="EMBL/GenBank/DDBJ databases">
        <title>Genomic Encyclopedia of Type Strains, Phase III (KMG-III): the genomes of soil and plant-associated and newly described type strains.</title>
        <authorList>
            <person name="Whitman W."/>
        </authorList>
    </citation>
    <scope>NUCLEOTIDE SEQUENCE [LARGE SCALE GENOMIC DNA]</scope>
    <source>
        <strain evidence="5 6">CGMCC 4.7090</strain>
    </source>
</reference>
<dbReference type="InterPro" id="IPR036388">
    <property type="entry name" value="WH-like_DNA-bd_sf"/>
</dbReference>
<dbReference type="InterPro" id="IPR000792">
    <property type="entry name" value="Tscrpt_reg_LuxR_C"/>
</dbReference>
<organism evidence="5 6">
    <name type="scientific">Actinoplanes lutulentus</name>
    <dbReference type="NCBI Taxonomy" id="1287878"/>
    <lineage>
        <taxon>Bacteria</taxon>
        <taxon>Bacillati</taxon>
        <taxon>Actinomycetota</taxon>
        <taxon>Actinomycetes</taxon>
        <taxon>Micromonosporales</taxon>
        <taxon>Micromonosporaceae</taxon>
        <taxon>Actinoplanes</taxon>
    </lineage>
</organism>
<keyword evidence="2" id="KW-0238">DNA-binding</keyword>
<dbReference type="PANTHER" id="PTHR44688">
    <property type="entry name" value="DNA-BINDING TRANSCRIPTIONAL ACTIVATOR DEVR_DOSR"/>
    <property type="match status" value="1"/>
</dbReference>
<name>A0A327Z8B6_9ACTN</name>
<dbReference type="Gene3D" id="1.10.10.10">
    <property type="entry name" value="Winged helix-like DNA-binding domain superfamily/Winged helix DNA-binding domain"/>
    <property type="match status" value="1"/>
</dbReference>
<evidence type="ECO:0000256" key="2">
    <source>
        <dbReference type="ARBA" id="ARBA00023125"/>
    </source>
</evidence>
<comment type="caution">
    <text evidence="5">The sequence shown here is derived from an EMBL/GenBank/DDBJ whole genome shotgun (WGS) entry which is preliminary data.</text>
</comment>
<keyword evidence="3" id="KW-0804">Transcription</keyword>
<evidence type="ECO:0000313" key="6">
    <source>
        <dbReference type="Proteomes" id="UP000249341"/>
    </source>
</evidence>
<evidence type="ECO:0000259" key="4">
    <source>
        <dbReference type="PROSITE" id="PS50043"/>
    </source>
</evidence>
<dbReference type="CDD" id="cd06170">
    <property type="entry name" value="LuxR_C_like"/>
    <property type="match status" value="1"/>
</dbReference>
<keyword evidence="6" id="KW-1185">Reference proteome</keyword>
<dbReference type="GO" id="GO:0006355">
    <property type="term" value="P:regulation of DNA-templated transcription"/>
    <property type="evidence" value="ECO:0007669"/>
    <property type="project" value="InterPro"/>
</dbReference>
<dbReference type="AlphaFoldDB" id="A0A327Z8B6"/>
<sequence length="150" mass="16089">MLAPHLQEIVESLATGETAREAAARLFISPNTVKSRLKTLYQQLGARDQAHAVAIAFRLGILRTTDEPHLQPVVIGGINPDRLRTTINDLTALLRIAEKIPNHPDYQNLLREVADLATDPAADPAATLQQIARLAESADSTAGSPTEAAA</sequence>
<dbReference type="Proteomes" id="UP000249341">
    <property type="component" value="Unassembled WGS sequence"/>
</dbReference>
<feature type="domain" description="HTH luxR-type" evidence="4">
    <location>
        <begin position="1"/>
        <end position="60"/>
    </location>
</feature>
<evidence type="ECO:0000256" key="3">
    <source>
        <dbReference type="ARBA" id="ARBA00023163"/>
    </source>
</evidence>
<dbReference type="EMBL" id="QLMJ01000011">
    <property type="protein sequence ID" value="RAK34407.1"/>
    <property type="molecule type" value="Genomic_DNA"/>
</dbReference>
<accession>A0A327Z8B6</accession>
<gene>
    <name evidence="5" type="ORF">B0I29_1116</name>
</gene>
<dbReference type="GO" id="GO:0003677">
    <property type="term" value="F:DNA binding"/>
    <property type="evidence" value="ECO:0007669"/>
    <property type="project" value="UniProtKB-KW"/>
</dbReference>
<proteinExistence type="predicted"/>
<protein>
    <submittedName>
        <fullName evidence="5">Two-component system nitrate/nitrite response regulator NarL</fullName>
    </submittedName>
</protein>
<keyword evidence="1" id="KW-0805">Transcription regulation</keyword>
<dbReference type="PROSITE" id="PS50043">
    <property type="entry name" value="HTH_LUXR_2"/>
    <property type="match status" value="1"/>
</dbReference>
<dbReference type="SMART" id="SM00421">
    <property type="entry name" value="HTH_LUXR"/>
    <property type="match status" value="1"/>
</dbReference>